<dbReference type="GO" id="GO:0103075">
    <property type="term" value="F:indole-3-pyruvate monooxygenase activity"/>
    <property type="evidence" value="ECO:0007669"/>
    <property type="project" value="UniProtKB-EC"/>
</dbReference>
<dbReference type="GO" id="GO:0050661">
    <property type="term" value="F:NADP binding"/>
    <property type="evidence" value="ECO:0007669"/>
    <property type="project" value="InterPro"/>
</dbReference>
<dbReference type="PIRSF" id="PIRSF000332">
    <property type="entry name" value="FMO"/>
    <property type="match status" value="1"/>
</dbReference>
<keyword evidence="5" id="KW-0274">FAD</keyword>
<keyword evidence="7" id="KW-0560">Oxidoreductase</keyword>
<dbReference type="EMBL" id="KI630574">
    <property type="protein sequence ID" value="EYU37091.1"/>
    <property type="molecule type" value="Genomic_DNA"/>
</dbReference>
<evidence type="ECO:0000313" key="11">
    <source>
        <dbReference type="EMBL" id="EYU37091.1"/>
    </source>
</evidence>
<evidence type="ECO:0000256" key="9">
    <source>
        <dbReference type="ARBA" id="ARBA00039148"/>
    </source>
</evidence>
<protein>
    <recommendedName>
        <fullName evidence="9">indole-3-pyruvate monooxygenase</fullName>
        <ecNumber evidence="9">1.14.13.168</ecNumber>
    </recommendedName>
</protein>
<dbReference type="eggNOG" id="KOG1399">
    <property type="taxonomic scope" value="Eukaryota"/>
</dbReference>
<comment type="pathway">
    <text evidence="2">Plant hormone metabolism; auxin biosynthesis.</text>
</comment>
<comment type="catalytic activity">
    <reaction evidence="10">
        <text>indole-3-pyruvate + NADPH + O2 + H(+) = (indol-3-yl)acetate + CO2 + NADP(+) + H2O</text>
        <dbReference type="Rhea" id="RHEA:34331"/>
        <dbReference type="ChEBI" id="CHEBI:15377"/>
        <dbReference type="ChEBI" id="CHEBI:15378"/>
        <dbReference type="ChEBI" id="CHEBI:15379"/>
        <dbReference type="ChEBI" id="CHEBI:16526"/>
        <dbReference type="ChEBI" id="CHEBI:17640"/>
        <dbReference type="ChEBI" id="CHEBI:30854"/>
        <dbReference type="ChEBI" id="CHEBI:57783"/>
        <dbReference type="ChEBI" id="CHEBI:58349"/>
        <dbReference type="EC" id="1.14.13.168"/>
    </reaction>
</comment>
<evidence type="ECO:0000256" key="6">
    <source>
        <dbReference type="ARBA" id="ARBA00022857"/>
    </source>
</evidence>
<keyword evidence="6" id="KW-0521">NADP</keyword>
<dbReference type="EC" id="1.14.13.168" evidence="9"/>
<keyword evidence="4" id="KW-0285">Flavoprotein</keyword>
<dbReference type="InterPro" id="IPR000960">
    <property type="entry name" value="Flavin_mOase"/>
</dbReference>
<proteinExistence type="inferred from homology"/>
<dbReference type="InterPro" id="IPR050982">
    <property type="entry name" value="Auxin_biosynth/cation_transpt"/>
</dbReference>
<dbReference type="SUPFAM" id="SSF51905">
    <property type="entry name" value="FAD/NAD(P)-binding domain"/>
    <property type="match status" value="2"/>
</dbReference>
<evidence type="ECO:0000256" key="5">
    <source>
        <dbReference type="ARBA" id="ARBA00022827"/>
    </source>
</evidence>
<dbReference type="STRING" id="4155.A0A022RA02"/>
<organism evidence="11 12">
    <name type="scientific">Erythranthe guttata</name>
    <name type="common">Yellow monkey flower</name>
    <name type="synonym">Mimulus guttatus</name>
    <dbReference type="NCBI Taxonomy" id="4155"/>
    <lineage>
        <taxon>Eukaryota</taxon>
        <taxon>Viridiplantae</taxon>
        <taxon>Streptophyta</taxon>
        <taxon>Embryophyta</taxon>
        <taxon>Tracheophyta</taxon>
        <taxon>Spermatophyta</taxon>
        <taxon>Magnoliopsida</taxon>
        <taxon>eudicotyledons</taxon>
        <taxon>Gunneridae</taxon>
        <taxon>Pentapetalae</taxon>
        <taxon>asterids</taxon>
        <taxon>lamiids</taxon>
        <taxon>Lamiales</taxon>
        <taxon>Phrymaceae</taxon>
        <taxon>Erythranthe</taxon>
    </lineage>
</organism>
<keyword evidence="8" id="KW-0073">Auxin biosynthesis</keyword>
<evidence type="ECO:0000256" key="7">
    <source>
        <dbReference type="ARBA" id="ARBA00023002"/>
    </source>
</evidence>
<comment type="cofactor">
    <cofactor evidence="1">
        <name>FAD</name>
        <dbReference type="ChEBI" id="CHEBI:57692"/>
    </cofactor>
</comment>
<dbReference type="GO" id="GO:0050660">
    <property type="term" value="F:flavin adenine dinucleotide binding"/>
    <property type="evidence" value="ECO:0000318"/>
    <property type="project" value="GO_Central"/>
</dbReference>
<reference evidence="11 12" key="1">
    <citation type="journal article" date="2013" name="Proc. Natl. Acad. Sci. U.S.A.">
        <title>Fine-scale variation in meiotic recombination in Mimulus inferred from population shotgun sequencing.</title>
        <authorList>
            <person name="Hellsten U."/>
            <person name="Wright K.M."/>
            <person name="Jenkins J."/>
            <person name="Shu S."/>
            <person name="Yuan Y."/>
            <person name="Wessler S.R."/>
            <person name="Schmutz J."/>
            <person name="Willis J.H."/>
            <person name="Rokhsar D.S."/>
        </authorList>
    </citation>
    <scope>NUCLEOTIDE SEQUENCE [LARGE SCALE GENOMIC DNA]</scope>
    <source>
        <strain evidence="12">cv. DUN x IM62</strain>
    </source>
</reference>
<dbReference type="PRINTS" id="PR00469">
    <property type="entry name" value="PNDRDTASEII"/>
</dbReference>
<evidence type="ECO:0000256" key="10">
    <source>
        <dbReference type="ARBA" id="ARBA00047707"/>
    </source>
</evidence>
<dbReference type="GO" id="GO:0009851">
    <property type="term" value="P:auxin biosynthetic process"/>
    <property type="evidence" value="ECO:0007669"/>
    <property type="project" value="UniProtKB-KW"/>
</dbReference>
<comment type="similarity">
    <text evidence="3">Belongs to the FMO family.</text>
</comment>
<dbReference type="AlphaFoldDB" id="A0A022RA02"/>
<keyword evidence="12" id="KW-1185">Reference proteome</keyword>
<dbReference type="PANTHER" id="PTHR43539">
    <property type="entry name" value="FLAVIN-BINDING MONOOXYGENASE-LIKE PROTEIN (AFU_ORTHOLOGUE AFUA_4G09220)"/>
    <property type="match status" value="1"/>
</dbReference>
<dbReference type="InterPro" id="IPR036188">
    <property type="entry name" value="FAD/NAD-bd_sf"/>
</dbReference>
<accession>A0A022RA02</accession>
<dbReference type="Pfam" id="PF13738">
    <property type="entry name" value="Pyr_redox_3"/>
    <property type="match status" value="1"/>
</dbReference>
<evidence type="ECO:0000256" key="1">
    <source>
        <dbReference type="ARBA" id="ARBA00001974"/>
    </source>
</evidence>
<dbReference type="GO" id="GO:0004497">
    <property type="term" value="F:monooxygenase activity"/>
    <property type="evidence" value="ECO:0000318"/>
    <property type="project" value="GO_Central"/>
</dbReference>
<dbReference type="PANTHER" id="PTHR43539:SF9">
    <property type="entry name" value="INDOLE-3-PYRUVATE MONOOXYGENASE YUCCA11-RELATED"/>
    <property type="match status" value="1"/>
</dbReference>
<dbReference type="PRINTS" id="PR00368">
    <property type="entry name" value="FADPNR"/>
</dbReference>
<dbReference type="PhylomeDB" id="A0A022RA02"/>
<dbReference type="Gene3D" id="3.50.50.60">
    <property type="entry name" value="FAD/NAD(P)-binding domain"/>
    <property type="match status" value="2"/>
</dbReference>
<evidence type="ECO:0000256" key="3">
    <source>
        <dbReference type="ARBA" id="ARBA00009183"/>
    </source>
</evidence>
<name>A0A022RA02_ERYGU</name>
<dbReference type="Proteomes" id="UP000030748">
    <property type="component" value="Unassembled WGS sequence"/>
</dbReference>
<gene>
    <name evidence="11" type="ORF">MIMGU_mgv1a026527mg</name>
</gene>
<sequence length="406" mass="44988">MERETTVLIIGAGPAGLATSACLNLKKIPNMVLEREDCCASLWKKRAYDRLKLHLAKQFCQLPHMPFPSDAPTYIPKHGFIRYLDDYVSYFNVSPFCNRTVESASFDRLSGNWVVFAQNTLLGETEKYSAKFLVVATGENGEGYIPRIPGLDSFSGEVMHSSGYGNGKKFEESKVLVVGSGNSGMEIAFDLSNSGAKTSLVVRSPVHFLTEGMVKLGMVLLKYIRVDLVDKILLMLSKFKYGNLNEYGIERPSKGPFYLKKATGRSPVIDVGTIAKIRAREIHVYTRTYILFTHTCTHTHTHTHICVCLPSIGNVNGRFIKFVNGETESYDAIVFATGYKSTVRRWLKDDGGLFGEDGMPRMGNQTHWKGQNGLYCAGFARAGLFGISNDAKAISQDIGLILSDQI</sequence>
<evidence type="ECO:0000256" key="2">
    <source>
        <dbReference type="ARBA" id="ARBA00004814"/>
    </source>
</evidence>
<evidence type="ECO:0000256" key="8">
    <source>
        <dbReference type="ARBA" id="ARBA00023070"/>
    </source>
</evidence>
<evidence type="ECO:0000313" key="12">
    <source>
        <dbReference type="Proteomes" id="UP000030748"/>
    </source>
</evidence>
<dbReference type="PROSITE" id="PS51257">
    <property type="entry name" value="PROKAR_LIPOPROTEIN"/>
    <property type="match status" value="1"/>
</dbReference>
<evidence type="ECO:0000256" key="4">
    <source>
        <dbReference type="ARBA" id="ARBA00022630"/>
    </source>
</evidence>